<dbReference type="AlphaFoldDB" id="A0A7Z7YU22"/>
<evidence type="ECO:0000313" key="1">
    <source>
        <dbReference type="EMBL" id="TBW75376.1"/>
    </source>
</evidence>
<evidence type="ECO:0000313" key="2">
    <source>
        <dbReference type="Proteomes" id="UP000291949"/>
    </source>
</evidence>
<comment type="caution">
    <text evidence="1">The sequence shown here is derived from an EMBL/GenBank/DDBJ whole genome shotgun (WGS) entry which is preliminary data.</text>
</comment>
<proteinExistence type="predicted"/>
<sequence>MLNDIRLLKWLYKRANNINAQIFINIIENKDSDINIEKHHQVYPYMLFSEEISNRDVIKELKKILATELNSTNESHLYLRNKLDLTLDDFEVHIDKIHESITLEMLNKDINIEYLYDLLFLVEFKEITESEKNILANVIPSLIVNNCIEYNFIEASILVHIAEHICSYIPNEFWKNTRDFFENHQRFDGSFGYFNPFLNKHFLTENENIIRSYYCYKVIKTIDKIQRK</sequence>
<dbReference type="RefSeq" id="WP_154812148.1">
    <property type="nucleotide sequence ID" value="NZ_JADPAF010000144.1"/>
</dbReference>
<accession>A0A7Z7YU22</accession>
<organism evidence="1 2">
    <name type="scientific">Staphylococcus capitis</name>
    <dbReference type="NCBI Taxonomy" id="29388"/>
    <lineage>
        <taxon>Bacteria</taxon>
        <taxon>Bacillati</taxon>
        <taxon>Bacillota</taxon>
        <taxon>Bacilli</taxon>
        <taxon>Bacillales</taxon>
        <taxon>Staphylococcaceae</taxon>
        <taxon>Staphylococcus</taxon>
    </lineage>
</organism>
<dbReference type="Proteomes" id="UP000291949">
    <property type="component" value="Unassembled WGS sequence"/>
</dbReference>
<reference evidence="1 2" key="1">
    <citation type="journal article" date="2019" name="Sci. Transl. Med.">
        <title>Quorum sensing between bacterial species on the skin protects against epidermal injury in atopic dermatitis.</title>
        <authorList>
            <person name="Williams M.R."/>
        </authorList>
    </citation>
    <scope>NUCLEOTIDE SEQUENCE [LARGE SCALE GENOMIC DNA]</scope>
    <source>
        <strain evidence="1 2">H8</strain>
    </source>
</reference>
<name>A0A7Z7YU22_STACP</name>
<gene>
    <name evidence="1" type="ORF">EQ811_11740</name>
</gene>
<dbReference type="EMBL" id="SCHC01000007">
    <property type="protein sequence ID" value="TBW75376.1"/>
    <property type="molecule type" value="Genomic_DNA"/>
</dbReference>
<protein>
    <submittedName>
        <fullName evidence="1">Uncharacterized protein</fullName>
    </submittedName>
</protein>